<keyword evidence="4" id="KW-1185">Reference proteome</keyword>
<keyword evidence="2" id="KW-0472">Membrane</keyword>
<feature type="region of interest" description="Disordered" evidence="1">
    <location>
        <begin position="174"/>
        <end position="222"/>
    </location>
</feature>
<feature type="transmembrane region" description="Helical" evidence="2">
    <location>
        <begin position="139"/>
        <end position="161"/>
    </location>
</feature>
<name>A0A6A5TQU5_9PLEO</name>
<evidence type="ECO:0000313" key="3">
    <source>
        <dbReference type="EMBL" id="KAF1953156.1"/>
    </source>
</evidence>
<dbReference type="EMBL" id="ML977005">
    <property type="protein sequence ID" value="KAF1953156.1"/>
    <property type="molecule type" value="Genomic_DNA"/>
</dbReference>
<feature type="transmembrane region" description="Helical" evidence="2">
    <location>
        <begin position="16"/>
        <end position="36"/>
    </location>
</feature>
<dbReference type="PANTHER" id="PTHR37451">
    <property type="entry name" value="MARVEL DOMAIN"/>
    <property type="match status" value="1"/>
</dbReference>
<gene>
    <name evidence="3" type="ORF">CC80DRAFT_494773</name>
</gene>
<feature type="transmembrane region" description="Helical" evidence="2">
    <location>
        <begin position="78"/>
        <end position="102"/>
    </location>
</feature>
<feature type="transmembrane region" description="Helical" evidence="2">
    <location>
        <begin position="48"/>
        <end position="66"/>
    </location>
</feature>
<reference evidence="3" key="1">
    <citation type="journal article" date="2020" name="Stud. Mycol.">
        <title>101 Dothideomycetes genomes: a test case for predicting lifestyles and emergence of pathogens.</title>
        <authorList>
            <person name="Haridas S."/>
            <person name="Albert R."/>
            <person name="Binder M."/>
            <person name="Bloem J."/>
            <person name="Labutti K."/>
            <person name="Salamov A."/>
            <person name="Andreopoulos B."/>
            <person name="Baker S."/>
            <person name="Barry K."/>
            <person name="Bills G."/>
            <person name="Bluhm B."/>
            <person name="Cannon C."/>
            <person name="Castanera R."/>
            <person name="Culley D."/>
            <person name="Daum C."/>
            <person name="Ezra D."/>
            <person name="Gonzalez J."/>
            <person name="Henrissat B."/>
            <person name="Kuo A."/>
            <person name="Liang C."/>
            <person name="Lipzen A."/>
            <person name="Lutzoni F."/>
            <person name="Magnuson J."/>
            <person name="Mondo S."/>
            <person name="Nolan M."/>
            <person name="Ohm R."/>
            <person name="Pangilinan J."/>
            <person name="Park H.-J."/>
            <person name="Ramirez L."/>
            <person name="Alfaro M."/>
            <person name="Sun H."/>
            <person name="Tritt A."/>
            <person name="Yoshinaga Y."/>
            <person name="Zwiers L.-H."/>
            <person name="Turgeon B."/>
            <person name="Goodwin S."/>
            <person name="Spatafora J."/>
            <person name="Crous P."/>
            <person name="Grigoriev I."/>
        </authorList>
    </citation>
    <scope>NUCLEOTIDE SEQUENCE</scope>
    <source>
        <strain evidence="3">CBS 675.92</strain>
    </source>
</reference>
<evidence type="ECO:0000256" key="2">
    <source>
        <dbReference type="SAM" id="Phobius"/>
    </source>
</evidence>
<evidence type="ECO:0000256" key="1">
    <source>
        <dbReference type="SAM" id="MobiDB-lite"/>
    </source>
</evidence>
<accession>A0A6A5TQU5</accession>
<evidence type="ECO:0000313" key="4">
    <source>
        <dbReference type="Proteomes" id="UP000800035"/>
    </source>
</evidence>
<evidence type="ECO:0008006" key="5">
    <source>
        <dbReference type="Google" id="ProtNLM"/>
    </source>
</evidence>
<feature type="compositionally biased region" description="Basic and acidic residues" evidence="1">
    <location>
        <begin position="197"/>
        <end position="213"/>
    </location>
</feature>
<dbReference type="AlphaFoldDB" id="A0A6A5TQU5"/>
<protein>
    <recommendedName>
        <fullName evidence="5">MARVEL domain-containing protein</fullName>
    </recommendedName>
</protein>
<feature type="compositionally biased region" description="Basic and acidic residues" evidence="1">
    <location>
        <begin position="174"/>
        <end position="184"/>
    </location>
</feature>
<keyword evidence="2" id="KW-1133">Transmembrane helix</keyword>
<dbReference type="Proteomes" id="UP000800035">
    <property type="component" value="Unassembled WGS sequence"/>
</dbReference>
<dbReference type="PROSITE" id="PS51257">
    <property type="entry name" value="PROKAR_LIPOPROTEIN"/>
    <property type="match status" value="1"/>
</dbReference>
<proteinExistence type="predicted"/>
<dbReference type="OrthoDB" id="5284712at2759"/>
<organism evidence="3 4">
    <name type="scientific">Byssothecium circinans</name>
    <dbReference type="NCBI Taxonomy" id="147558"/>
    <lineage>
        <taxon>Eukaryota</taxon>
        <taxon>Fungi</taxon>
        <taxon>Dikarya</taxon>
        <taxon>Ascomycota</taxon>
        <taxon>Pezizomycotina</taxon>
        <taxon>Dothideomycetes</taxon>
        <taxon>Pleosporomycetidae</taxon>
        <taxon>Pleosporales</taxon>
        <taxon>Massarineae</taxon>
        <taxon>Massarinaceae</taxon>
        <taxon>Byssothecium</taxon>
    </lineage>
</organism>
<keyword evidence="2" id="KW-0812">Transmembrane</keyword>
<sequence>MKARINVSYVQKCKTVAHVFQVLFIFVAGCVTIAVFTKGGETSSATRYYFALCFLTLPAILYLTMVPMWTRAAKFANAYAFIAVDALYTLLWFAAFVAVAMWNADGIKEGAAEQKAEKRNCTTFKYGPEEKCKLSRATVGLGAVVFLFFIITTGISGYYLAKFRKEGAMPYESVKPDQHHESGEAYKNSDNAWSTDLDNHHGHDDDEDRRTEHGGNQGDDEYALLHGTETEDGRHPGRPLSWGEDRHGRYAAYADDAPVDGASALSPVGYDEYRREAAGGIQQTANAGNAMGYGGQGYSFSGGQR</sequence>
<dbReference type="PANTHER" id="PTHR37451:SF3">
    <property type="entry name" value="MARVEL DOMAIN-CONTAINING PROTEIN"/>
    <property type="match status" value="1"/>
</dbReference>